<evidence type="ECO:0000313" key="2">
    <source>
        <dbReference type="Proteomes" id="UP001279734"/>
    </source>
</evidence>
<protein>
    <submittedName>
        <fullName evidence="1">Uncharacterized protein</fullName>
    </submittedName>
</protein>
<dbReference type="Proteomes" id="UP001279734">
    <property type="component" value="Unassembled WGS sequence"/>
</dbReference>
<keyword evidence="2" id="KW-1185">Reference proteome</keyword>
<gene>
    <name evidence="1" type="ORF">Nepgr_004047</name>
</gene>
<comment type="caution">
    <text evidence="1">The sequence shown here is derived from an EMBL/GenBank/DDBJ whole genome shotgun (WGS) entry which is preliminary data.</text>
</comment>
<evidence type="ECO:0000313" key="1">
    <source>
        <dbReference type="EMBL" id="GMH02208.1"/>
    </source>
</evidence>
<dbReference type="AlphaFoldDB" id="A0AAD3S0Q7"/>
<name>A0AAD3S0Q7_NEPGR</name>
<proteinExistence type="predicted"/>
<dbReference type="EMBL" id="BSYO01000003">
    <property type="protein sequence ID" value="GMH02208.1"/>
    <property type="molecule type" value="Genomic_DNA"/>
</dbReference>
<organism evidence="1 2">
    <name type="scientific">Nepenthes gracilis</name>
    <name type="common">Slender pitcher plant</name>
    <dbReference type="NCBI Taxonomy" id="150966"/>
    <lineage>
        <taxon>Eukaryota</taxon>
        <taxon>Viridiplantae</taxon>
        <taxon>Streptophyta</taxon>
        <taxon>Embryophyta</taxon>
        <taxon>Tracheophyta</taxon>
        <taxon>Spermatophyta</taxon>
        <taxon>Magnoliopsida</taxon>
        <taxon>eudicotyledons</taxon>
        <taxon>Gunneridae</taxon>
        <taxon>Pentapetalae</taxon>
        <taxon>Caryophyllales</taxon>
        <taxon>Nepenthaceae</taxon>
        <taxon>Nepenthes</taxon>
    </lineage>
</organism>
<accession>A0AAD3S0Q7</accession>
<sequence length="75" mass="8342">MDPLSLLCLKHEILVIRWVGSWKQWYGAVLMYGLMDVWVLLADPAWGASVQVELVLSMAVTGDDWLVAELTGLPA</sequence>
<reference evidence="1" key="1">
    <citation type="submission" date="2023-05" db="EMBL/GenBank/DDBJ databases">
        <title>Nepenthes gracilis genome sequencing.</title>
        <authorList>
            <person name="Fukushima K."/>
        </authorList>
    </citation>
    <scope>NUCLEOTIDE SEQUENCE</scope>
    <source>
        <strain evidence="1">SING2019-196</strain>
    </source>
</reference>